<dbReference type="EMBL" id="KN847982">
    <property type="protein sequence ID" value="KIR46920.1"/>
    <property type="molecule type" value="Genomic_DNA"/>
</dbReference>
<evidence type="ECO:0000313" key="2">
    <source>
        <dbReference type="EMBL" id="KIR46920.1"/>
    </source>
</evidence>
<dbReference type="AlphaFoldDB" id="A0A0D0VP15"/>
<protein>
    <submittedName>
        <fullName evidence="2">Uncharacterized protein</fullName>
    </submittedName>
</protein>
<sequence>MGRRGGGLTGRRSGRELDRGEGSGVGEEGMMRETSASFSSVAGPMEVSGEK</sequence>
<feature type="region of interest" description="Disordered" evidence="1">
    <location>
        <begin position="1"/>
        <end position="51"/>
    </location>
</feature>
<proteinExistence type="predicted"/>
<organism evidence="2">
    <name type="scientific">Cryptococcus bacillisporus CA1280</name>
    <dbReference type="NCBI Taxonomy" id="1296109"/>
    <lineage>
        <taxon>Eukaryota</taxon>
        <taxon>Fungi</taxon>
        <taxon>Dikarya</taxon>
        <taxon>Basidiomycota</taxon>
        <taxon>Agaricomycotina</taxon>
        <taxon>Tremellomycetes</taxon>
        <taxon>Tremellales</taxon>
        <taxon>Cryptococcaceae</taxon>
        <taxon>Cryptococcus</taxon>
        <taxon>Cryptococcus gattii species complex</taxon>
    </lineage>
</organism>
<dbReference type="HOGENOM" id="CLU_3143019_0_0_1"/>
<gene>
    <name evidence="2" type="ORF">I312_03813</name>
</gene>
<evidence type="ECO:0000256" key="1">
    <source>
        <dbReference type="SAM" id="MobiDB-lite"/>
    </source>
</evidence>
<name>A0A0D0VP15_CRYGA</name>
<accession>A0A0D0VP15</accession>
<reference evidence="2" key="1">
    <citation type="submission" date="2015-01" db="EMBL/GenBank/DDBJ databases">
        <title>The Genome Sequence of Cryptococcus gattii CA1280.</title>
        <authorList>
            <consortium name="The Broad Institute Genomics Platform"/>
            <person name="Cuomo C."/>
            <person name="Litvintseva A."/>
            <person name="Chen Y."/>
            <person name="Heitman J."/>
            <person name="Sun S."/>
            <person name="Springer D."/>
            <person name="Dromer F."/>
            <person name="Young S."/>
            <person name="Zeng Q."/>
            <person name="Gargeya S."/>
            <person name="Abouelleil A."/>
            <person name="Alvarado L."/>
            <person name="Chapman S.B."/>
            <person name="Gainer-Dewar J."/>
            <person name="Goldberg J."/>
            <person name="Griggs A."/>
            <person name="Gujja S."/>
            <person name="Hansen M."/>
            <person name="Howarth C."/>
            <person name="Imamovic A."/>
            <person name="Larimer J."/>
            <person name="Murphy C."/>
            <person name="Naylor J."/>
            <person name="Pearson M."/>
            <person name="Priest M."/>
            <person name="Roberts A."/>
            <person name="Saif S."/>
            <person name="Shea T."/>
            <person name="Sykes S."/>
            <person name="Wortman J."/>
            <person name="Nusbaum C."/>
            <person name="Birren B."/>
        </authorList>
    </citation>
    <scope>NUCLEOTIDE SEQUENCE [LARGE SCALE GENOMIC DNA]</scope>
    <source>
        <strain evidence="2">CA1280</strain>
    </source>
</reference>